<dbReference type="GO" id="GO:0004672">
    <property type="term" value="F:protein kinase activity"/>
    <property type="evidence" value="ECO:0007669"/>
    <property type="project" value="InterPro"/>
</dbReference>
<accession>A0A8H5G479</accession>
<dbReference type="GO" id="GO:0005524">
    <property type="term" value="F:ATP binding"/>
    <property type="evidence" value="ECO:0007669"/>
    <property type="project" value="InterPro"/>
</dbReference>
<feature type="compositionally biased region" description="Pro residues" evidence="1">
    <location>
        <begin position="1238"/>
        <end position="1250"/>
    </location>
</feature>
<sequence length="1349" mass="148890">MASVLAEDDSPPTYEIEEDQPLPIYSTTVTSSECLLQIEPPRMSNCPACDWMFETKHMRVNLGPRLWNLHSPSYGLNGKIEGTIRLSGDQDRVESVTMNLEGRIRITSTQRSTMSADTVLTLVSRTTTIYDSTKADFFPWDEDYEFSLTIPREVEFRGQPITLPPSHFSFHQLVSTEVFYTVKFDVRRKSKGLKKHESRLIRVLYLPKSTPSEPPLHAIPRPTSRLGELYHLYERVKTIALTPYHPSPGKSKPKRSTAPLNSFDQCVFLSVPDPQCFASGHNIPFTLSLVFPDDPALATLLTKSIRIQLLRRLNVWKKGFVEVIQRDVVLTSATLRYGREYREGVTFLRGEIKAGDQGKEVSWSLDAVAEIQYILRVMLRPPVALIGSIPCFKHEEVFQLTTDSWGILDRELSSMGGTPTPAIGLAEFGDSNIERFRGQCQFRSQTNLIANRGCLSVVIMFAAATSFFARTNISQSYNIGQPPSASANSSRPTTPGAASSSSTVAASGSGSGNNGVLAATFTPTFPVGLWKVQSAYHKVTNKRVSVWSFDKRSADMERLGVLSRETTLEVLKAEASALSRLRHPSILEMVEPLEETRSELIFATEPILSTLELSIPGYGRHASIVELDEVEIQKGILQLCKGLSFMHSSAQLIHSNICPESIIINTAGDWKISGLGLTIPLLTNGQPTRWEFPTFDGRVPSYIQRSFDYMGAWFTLYRLIHNLTIEIAAPEYALDEQLLTASDMYSLGCLVYAVHCKGSPPYKTHGSLGSLRDNVGKPLTGLERLDKDLQSLLRSLISRHATSRPTPSTLPSHSFFSSLPISTLNFLDRSNFTAKTREEKISFMKGLAGVLDRFSEGLRTRKVLPSLLEEMKDTHLLPYILPNVFAISNVLTASQFASLVLPSLKPLFVIKEPPQNMLTLLDNLHLLQEKTEKTVFREQVLPLVYNALESEHGVVQERALKVVPDLCETIDYAEVQGVLFPRVALVFSKTKVLTVKVATLATFLTMVKTLDTSSLTQKLVPLLARIRTKEPAVMMATLSVHEAMGFKVDREAVATLVLPQLWAMSMGPYQFQRFMSVIKKLGDRVEREHNQFLRDAQRIEDRSATAVNGSTGALPSVAVDFESLVGRGGTGGSIKAQDTGNNNASWDDDAWSSIFNDTPSTSAQTTASRAQSPRLTTSPPALSSTTSSQSRLNSFQPQQPSKLSSSTIVSRSIAPAKPTTGIQDPFNAFSQSTSSIPSPLPKPLSPPQPQIQPQKFTQPSKPNYNITWEPLSPATSSTTSQAPMFQPISSPFPPLQPSAPSLPSTPLVPTPSQAPNMGTMLTPSRPAQSPWNAAKKPSQNDWGDFDPLA</sequence>
<dbReference type="InterPro" id="IPR051177">
    <property type="entry name" value="CIK-Related_Protein"/>
</dbReference>
<dbReference type="PROSITE" id="PS50011">
    <property type="entry name" value="PROTEIN_KINASE_DOM"/>
    <property type="match status" value="1"/>
</dbReference>
<feature type="region of interest" description="Disordered" evidence="1">
    <location>
        <begin position="1131"/>
        <end position="1349"/>
    </location>
</feature>
<feature type="compositionally biased region" description="Low complexity" evidence="1">
    <location>
        <begin position="489"/>
        <end position="506"/>
    </location>
</feature>
<feature type="region of interest" description="Disordered" evidence="1">
    <location>
        <begin position="480"/>
        <end position="506"/>
    </location>
</feature>
<feature type="compositionally biased region" description="Polar residues" evidence="1">
    <location>
        <begin position="1313"/>
        <end position="1341"/>
    </location>
</feature>
<evidence type="ECO:0000313" key="4">
    <source>
        <dbReference type="Proteomes" id="UP000559027"/>
    </source>
</evidence>
<protein>
    <recommendedName>
        <fullName evidence="2">Protein kinase domain-containing protein</fullName>
    </recommendedName>
</protein>
<evidence type="ECO:0000313" key="3">
    <source>
        <dbReference type="EMBL" id="KAF5358076.1"/>
    </source>
</evidence>
<gene>
    <name evidence="3" type="ORF">D9756_001744</name>
</gene>
<feature type="compositionally biased region" description="Polar residues" evidence="1">
    <location>
        <begin position="1195"/>
        <end position="1210"/>
    </location>
</feature>
<dbReference type="PANTHER" id="PTHR12984">
    <property type="entry name" value="SCY1-RELATED S/T PROTEIN KINASE-LIKE"/>
    <property type="match status" value="1"/>
</dbReference>
<dbReference type="InterPro" id="IPR011009">
    <property type="entry name" value="Kinase-like_dom_sf"/>
</dbReference>
<dbReference type="CDD" id="cd14011">
    <property type="entry name" value="PK_SCY1_like"/>
    <property type="match status" value="1"/>
</dbReference>
<dbReference type="Gene3D" id="1.25.10.10">
    <property type="entry name" value="Leucine-rich Repeat Variant"/>
    <property type="match status" value="1"/>
</dbReference>
<evidence type="ECO:0000256" key="1">
    <source>
        <dbReference type="SAM" id="MobiDB-lite"/>
    </source>
</evidence>
<dbReference type="SUPFAM" id="SSF56112">
    <property type="entry name" value="Protein kinase-like (PK-like)"/>
    <property type="match status" value="1"/>
</dbReference>
<dbReference type="InterPro" id="IPR011989">
    <property type="entry name" value="ARM-like"/>
</dbReference>
<dbReference type="Gene3D" id="1.10.510.10">
    <property type="entry name" value="Transferase(Phosphotransferase) domain 1"/>
    <property type="match status" value="1"/>
</dbReference>
<reference evidence="3 4" key="1">
    <citation type="journal article" date="2020" name="ISME J.">
        <title>Uncovering the hidden diversity of litter-decomposition mechanisms in mushroom-forming fungi.</title>
        <authorList>
            <person name="Floudas D."/>
            <person name="Bentzer J."/>
            <person name="Ahren D."/>
            <person name="Johansson T."/>
            <person name="Persson P."/>
            <person name="Tunlid A."/>
        </authorList>
    </citation>
    <scope>NUCLEOTIDE SEQUENCE [LARGE SCALE GENOMIC DNA]</scope>
    <source>
        <strain evidence="3 4">CBS 146.42</strain>
    </source>
</reference>
<dbReference type="EMBL" id="JAACJO010000005">
    <property type="protein sequence ID" value="KAF5358076.1"/>
    <property type="molecule type" value="Genomic_DNA"/>
</dbReference>
<name>A0A8H5G479_9AGAR</name>
<dbReference type="Proteomes" id="UP000559027">
    <property type="component" value="Unassembled WGS sequence"/>
</dbReference>
<comment type="caution">
    <text evidence="3">The sequence shown here is derived from an EMBL/GenBank/DDBJ whole genome shotgun (WGS) entry which is preliminary data.</text>
</comment>
<dbReference type="Pfam" id="PF00069">
    <property type="entry name" value="Pkinase"/>
    <property type="match status" value="1"/>
</dbReference>
<feature type="compositionally biased region" description="Low complexity" evidence="1">
    <location>
        <begin position="1298"/>
        <end position="1311"/>
    </location>
</feature>
<dbReference type="InterPro" id="IPR000719">
    <property type="entry name" value="Prot_kinase_dom"/>
</dbReference>
<proteinExistence type="predicted"/>
<feature type="compositionally biased region" description="Polar residues" evidence="1">
    <location>
        <begin position="1153"/>
        <end position="1171"/>
    </location>
</feature>
<keyword evidence="4" id="KW-1185">Reference proteome</keyword>
<organism evidence="3 4">
    <name type="scientific">Leucocoprinus leucothites</name>
    <dbReference type="NCBI Taxonomy" id="201217"/>
    <lineage>
        <taxon>Eukaryota</taxon>
        <taxon>Fungi</taxon>
        <taxon>Dikarya</taxon>
        <taxon>Basidiomycota</taxon>
        <taxon>Agaricomycotina</taxon>
        <taxon>Agaricomycetes</taxon>
        <taxon>Agaricomycetidae</taxon>
        <taxon>Agaricales</taxon>
        <taxon>Agaricineae</taxon>
        <taxon>Agaricaceae</taxon>
        <taxon>Leucocoprinus</taxon>
    </lineage>
</organism>
<dbReference type="InterPro" id="IPR016024">
    <property type="entry name" value="ARM-type_fold"/>
</dbReference>
<dbReference type="SUPFAM" id="SSF48371">
    <property type="entry name" value="ARM repeat"/>
    <property type="match status" value="1"/>
</dbReference>
<dbReference type="OrthoDB" id="79687at2759"/>
<evidence type="ECO:0000259" key="2">
    <source>
        <dbReference type="PROSITE" id="PS50011"/>
    </source>
</evidence>
<feature type="compositionally biased region" description="Low complexity" evidence="1">
    <location>
        <begin position="1172"/>
        <end position="1194"/>
    </location>
</feature>
<feature type="domain" description="Protein kinase" evidence="2">
    <location>
        <begin position="503"/>
        <end position="816"/>
    </location>
</feature>
<dbReference type="PANTHER" id="PTHR12984:SF6">
    <property type="entry name" value="SCY1-LIKE PROTEIN 2"/>
    <property type="match status" value="1"/>
</dbReference>
<feature type="compositionally biased region" description="Polar residues" evidence="1">
    <location>
        <begin position="1136"/>
        <end position="1145"/>
    </location>
</feature>
<dbReference type="Gene3D" id="3.30.200.20">
    <property type="entry name" value="Phosphorylase Kinase, domain 1"/>
    <property type="match status" value="1"/>
</dbReference>
<dbReference type="SMART" id="SM00220">
    <property type="entry name" value="S_TKc"/>
    <property type="match status" value="1"/>
</dbReference>